<feature type="region of interest" description="Disordered" evidence="1">
    <location>
        <begin position="118"/>
        <end position="142"/>
    </location>
</feature>
<dbReference type="AlphaFoldDB" id="A0A2T2PA05"/>
<name>A0A2T2PA05_CORCC</name>
<gene>
    <name evidence="2" type="ORF">BS50DRAFT_17691</name>
</gene>
<accession>A0A2T2PA05</accession>
<reference evidence="2 3" key="1">
    <citation type="journal article" date="2018" name="Front. Microbiol.">
        <title>Genome-Wide Analysis of Corynespora cassiicola Leaf Fall Disease Putative Effectors.</title>
        <authorList>
            <person name="Lopez D."/>
            <person name="Ribeiro S."/>
            <person name="Label P."/>
            <person name="Fumanal B."/>
            <person name="Venisse J.S."/>
            <person name="Kohler A."/>
            <person name="de Oliveira R.R."/>
            <person name="Labutti K."/>
            <person name="Lipzen A."/>
            <person name="Lail K."/>
            <person name="Bauer D."/>
            <person name="Ohm R.A."/>
            <person name="Barry K.W."/>
            <person name="Spatafora J."/>
            <person name="Grigoriev I.V."/>
            <person name="Martin F.M."/>
            <person name="Pujade-Renaud V."/>
        </authorList>
    </citation>
    <scope>NUCLEOTIDE SEQUENCE [LARGE SCALE GENOMIC DNA]</scope>
    <source>
        <strain evidence="2 3">Philippines</strain>
    </source>
</reference>
<evidence type="ECO:0000313" key="3">
    <source>
        <dbReference type="Proteomes" id="UP000240883"/>
    </source>
</evidence>
<evidence type="ECO:0000256" key="1">
    <source>
        <dbReference type="SAM" id="MobiDB-lite"/>
    </source>
</evidence>
<dbReference type="Proteomes" id="UP000240883">
    <property type="component" value="Unassembled WGS sequence"/>
</dbReference>
<keyword evidence="3" id="KW-1185">Reference proteome</keyword>
<dbReference type="EMBL" id="KZ678128">
    <property type="protein sequence ID" value="PSN74489.1"/>
    <property type="molecule type" value="Genomic_DNA"/>
</dbReference>
<organism evidence="2 3">
    <name type="scientific">Corynespora cassiicola Philippines</name>
    <dbReference type="NCBI Taxonomy" id="1448308"/>
    <lineage>
        <taxon>Eukaryota</taxon>
        <taxon>Fungi</taxon>
        <taxon>Dikarya</taxon>
        <taxon>Ascomycota</taxon>
        <taxon>Pezizomycotina</taxon>
        <taxon>Dothideomycetes</taxon>
        <taxon>Pleosporomycetidae</taxon>
        <taxon>Pleosporales</taxon>
        <taxon>Corynesporascaceae</taxon>
        <taxon>Corynespora</taxon>
    </lineage>
</organism>
<protein>
    <submittedName>
        <fullName evidence="2">Uncharacterized protein</fullName>
    </submittedName>
</protein>
<proteinExistence type="predicted"/>
<sequence length="173" mass="19531">MCTVQPAQSGPSLRLSDDSLSRRYSRMCPAAMARRESLWLIPYTKALSHPHSNLSRSALSHWAKGRCCICRPLFTHHSCSSGQPLNVILTSSNHRQSSPPPWLPFRHVPVVRRRYRQRASAPHAEPPVVCQDWSRESTTSPPFDILPPGRLRLDLHLHLSDHTVTSQHAQVPS</sequence>
<evidence type="ECO:0000313" key="2">
    <source>
        <dbReference type="EMBL" id="PSN74489.1"/>
    </source>
</evidence>